<comment type="caution">
    <text evidence="1">The sequence shown here is derived from an EMBL/GenBank/DDBJ whole genome shotgun (WGS) entry which is preliminary data.</text>
</comment>
<dbReference type="AlphaFoldDB" id="A0AAQ4D3T1"/>
<accession>A0AAQ4D3T1</accession>
<sequence length="124" mass="13016">MSSDHRGQKAIEALRNWQPSVRGGTPASGETGTELATGGHHVTCVLVACLGSCAAGTTLGYASTAMPSIEREPWYSIQGRPSESRWLIDLVLLVAAPGALGAGQWQFAGLEIVLKLITNQNTPT</sequence>
<name>A0AAQ4D3T1_AMBAM</name>
<keyword evidence="2" id="KW-1185">Reference proteome</keyword>
<dbReference type="Proteomes" id="UP001321473">
    <property type="component" value="Unassembled WGS sequence"/>
</dbReference>
<dbReference type="EMBL" id="JARKHS020035555">
    <property type="protein sequence ID" value="KAK8757121.1"/>
    <property type="molecule type" value="Genomic_DNA"/>
</dbReference>
<gene>
    <name evidence="1" type="ORF">V5799_000178</name>
</gene>
<reference evidence="1 2" key="1">
    <citation type="journal article" date="2023" name="Arcadia Sci">
        <title>De novo assembly of a long-read Amblyomma americanum tick genome.</title>
        <authorList>
            <person name="Chou S."/>
            <person name="Poskanzer K.E."/>
            <person name="Rollins M."/>
            <person name="Thuy-Boun P.S."/>
        </authorList>
    </citation>
    <scope>NUCLEOTIDE SEQUENCE [LARGE SCALE GENOMIC DNA]</scope>
    <source>
        <strain evidence="1">F_SG_1</strain>
        <tissue evidence="1">Salivary glands</tissue>
    </source>
</reference>
<evidence type="ECO:0000313" key="2">
    <source>
        <dbReference type="Proteomes" id="UP001321473"/>
    </source>
</evidence>
<evidence type="ECO:0000313" key="1">
    <source>
        <dbReference type="EMBL" id="KAK8757121.1"/>
    </source>
</evidence>
<proteinExistence type="predicted"/>
<organism evidence="1 2">
    <name type="scientific">Amblyomma americanum</name>
    <name type="common">Lone star tick</name>
    <dbReference type="NCBI Taxonomy" id="6943"/>
    <lineage>
        <taxon>Eukaryota</taxon>
        <taxon>Metazoa</taxon>
        <taxon>Ecdysozoa</taxon>
        <taxon>Arthropoda</taxon>
        <taxon>Chelicerata</taxon>
        <taxon>Arachnida</taxon>
        <taxon>Acari</taxon>
        <taxon>Parasitiformes</taxon>
        <taxon>Ixodida</taxon>
        <taxon>Ixodoidea</taxon>
        <taxon>Ixodidae</taxon>
        <taxon>Amblyomminae</taxon>
        <taxon>Amblyomma</taxon>
    </lineage>
</organism>
<protein>
    <submittedName>
        <fullName evidence="1">Uncharacterized protein</fullName>
    </submittedName>
</protein>